<name>A0A850CEY3_9ACTN</name>
<dbReference type="PANTHER" id="PTHR43157">
    <property type="entry name" value="PHOSPHATIDYLINOSITOL-GLYCAN BIOSYNTHESIS CLASS F PROTEIN-RELATED"/>
    <property type="match status" value="1"/>
</dbReference>
<dbReference type="PRINTS" id="PR00081">
    <property type="entry name" value="GDHRDH"/>
</dbReference>
<accession>A0A850CEY3</accession>
<dbReference type="PANTHER" id="PTHR43157:SF31">
    <property type="entry name" value="PHOSPHATIDYLINOSITOL-GLYCAN BIOSYNTHESIS CLASS F PROTEIN"/>
    <property type="match status" value="1"/>
</dbReference>
<gene>
    <name evidence="3" type="ORF">HOQ43_19545</name>
</gene>
<evidence type="ECO:0000256" key="1">
    <source>
        <dbReference type="ARBA" id="ARBA00023002"/>
    </source>
</evidence>
<keyword evidence="1" id="KW-0560">Oxidoreductase</keyword>
<protein>
    <submittedName>
        <fullName evidence="3">SDR family NAD(P)-dependent oxidoreductase</fullName>
    </submittedName>
</protein>
<proteinExistence type="inferred from homology"/>
<organism evidence="3 4">
    <name type="scientific">Glycomyces artemisiae</name>
    <dbReference type="NCBI Taxonomy" id="1076443"/>
    <lineage>
        <taxon>Bacteria</taxon>
        <taxon>Bacillati</taxon>
        <taxon>Actinomycetota</taxon>
        <taxon>Actinomycetes</taxon>
        <taxon>Glycomycetales</taxon>
        <taxon>Glycomycetaceae</taxon>
        <taxon>Glycomyces</taxon>
    </lineage>
</organism>
<dbReference type="PRINTS" id="PR00080">
    <property type="entry name" value="SDRFAMILY"/>
</dbReference>
<dbReference type="AlphaFoldDB" id="A0A850CEY3"/>
<dbReference type="Gene3D" id="3.40.50.720">
    <property type="entry name" value="NAD(P)-binding Rossmann-like Domain"/>
    <property type="match status" value="1"/>
</dbReference>
<dbReference type="EMBL" id="JABFXE010000818">
    <property type="protein sequence ID" value="NUQ90644.1"/>
    <property type="molecule type" value="Genomic_DNA"/>
</dbReference>
<reference evidence="3 4" key="1">
    <citation type="submission" date="2020-05" db="EMBL/GenBank/DDBJ databases">
        <title>DNA-SIP metagenomic assembled genomes.</title>
        <authorList>
            <person name="Yu J."/>
        </authorList>
    </citation>
    <scope>NUCLEOTIDE SEQUENCE [LARGE SCALE GENOMIC DNA]</scope>
    <source>
        <strain evidence="3">Bin5.27</strain>
    </source>
</reference>
<comment type="similarity">
    <text evidence="2">Belongs to the short-chain dehydrogenases/reductases (SDR) family.</text>
</comment>
<sequence length="274" mass="29587">MTARTIVLTGATDGLGRALAAELSRDPANTLILHGRNRSRLDDLATDLADAPATIRTVRADLADLAQVHRLADDVEGLTDRVSVLVNNAGVGGGEPDGNDRRLSADGYELRFAVNHLAAFALTQRLLPLLDRGAPARIVNVASIGQAPIDFDDPLIEHDYSGMRAYGQSKLAMITTGFVLAERLDPQRVTVNSLHPAIFMPTKMVLQSVGHSIDSLETGVHATLRLIDSPELDGVTGQFFDRTKAARAHADAYDPSIKQRLWDLSTELTEKPRG</sequence>
<evidence type="ECO:0000313" key="3">
    <source>
        <dbReference type="EMBL" id="NUQ90644.1"/>
    </source>
</evidence>
<evidence type="ECO:0000256" key="2">
    <source>
        <dbReference type="RuleBase" id="RU000363"/>
    </source>
</evidence>
<dbReference type="Pfam" id="PF00106">
    <property type="entry name" value="adh_short"/>
    <property type="match status" value="1"/>
</dbReference>
<dbReference type="GO" id="GO:0016491">
    <property type="term" value="F:oxidoreductase activity"/>
    <property type="evidence" value="ECO:0007669"/>
    <property type="project" value="UniProtKB-KW"/>
</dbReference>
<dbReference type="SUPFAM" id="SSF51735">
    <property type="entry name" value="NAD(P)-binding Rossmann-fold domains"/>
    <property type="match status" value="1"/>
</dbReference>
<dbReference type="InterPro" id="IPR036291">
    <property type="entry name" value="NAD(P)-bd_dom_sf"/>
</dbReference>
<dbReference type="Proteomes" id="UP000574690">
    <property type="component" value="Unassembled WGS sequence"/>
</dbReference>
<dbReference type="InterPro" id="IPR002347">
    <property type="entry name" value="SDR_fam"/>
</dbReference>
<evidence type="ECO:0000313" key="4">
    <source>
        <dbReference type="Proteomes" id="UP000574690"/>
    </source>
</evidence>
<comment type="caution">
    <text evidence="3">The sequence shown here is derived from an EMBL/GenBank/DDBJ whole genome shotgun (WGS) entry which is preliminary data.</text>
</comment>